<feature type="compositionally biased region" description="Low complexity" evidence="1">
    <location>
        <begin position="33"/>
        <end position="47"/>
    </location>
</feature>
<name>A0A8S8XJC6_9PROT</name>
<proteinExistence type="predicted"/>
<evidence type="ECO:0000313" key="3">
    <source>
        <dbReference type="EMBL" id="GIL41817.1"/>
    </source>
</evidence>
<keyword evidence="2" id="KW-0732">Signal</keyword>
<feature type="chain" id="PRO_5035808425" evidence="2">
    <location>
        <begin position="24"/>
        <end position="292"/>
    </location>
</feature>
<feature type="region of interest" description="Disordered" evidence="1">
    <location>
        <begin position="33"/>
        <end position="78"/>
    </location>
</feature>
<dbReference type="RefSeq" id="WP_420245473.1">
    <property type="nucleotide sequence ID" value="NZ_BOPV01000001.1"/>
</dbReference>
<dbReference type="AlphaFoldDB" id="A0A8S8XJC6"/>
<comment type="caution">
    <text evidence="3">The sequence shown here is derived from an EMBL/GenBank/DDBJ whole genome shotgun (WGS) entry which is preliminary data.</text>
</comment>
<organism evidence="3 4">
    <name type="scientific">Roseiterribacter gracilis</name>
    <dbReference type="NCBI Taxonomy" id="2812848"/>
    <lineage>
        <taxon>Bacteria</taxon>
        <taxon>Pseudomonadati</taxon>
        <taxon>Pseudomonadota</taxon>
        <taxon>Alphaproteobacteria</taxon>
        <taxon>Rhodospirillales</taxon>
        <taxon>Roseiterribacteraceae</taxon>
        <taxon>Roseiterribacter</taxon>
    </lineage>
</organism>
<feature type="signal peptide" evidence="2">
    <location>
        <begin position="1"/>
        <end position="23"/>
    </location>
</feature>
<keyword evidence="4" id="KW-1185">Reference proteome</keyword>
<accession>A0A8S8XJC6</accession>
<evidence type="ECO:0000313" key="4">
    <source>
        <dbReference type="Proteomes" id="UP000681075"/>
    </source>
</evidence>
<feature type="compositionally biased region" description="Basic and acidic residues" evidence="1">
    <location>
        <begin position="48"/>
        <end position="59"/>
    </location>
</feature>
<protein>
    <submittedName>
        <fullName evidence="3">Uncharacterized protein</fullName>
    </submittedName>
</protein>
<sequence>MATRRLKLWVGMSSFALVAPLDAAVAQTHQHGAAPAAAQAAPAAKPAPEARAKAPETKDSGSMPSDAGEGGEGGEGVDTDAFAFSKPDEQFVGRLLLSRGHLAVGLELYGAGDKETGAQHFAHPSVELYGWLEPELAKRNATPFKDGLDQLVAAALRKAPIEEIRKLYGAVTARIDAAEAKAGPLSEEAQVRVLGAALDQAAHEYGDGVKNGKVAALTEYQDARGFYVATKAWFEARRDKLQAKAPAQTASLTKDIAAIVAFVPSAKPAAKLNKPGDFQALASRIRFSAGEF</sequence>
<dbReference type="EMBL" id="BOPV01000001">
    <property type="protein sequence ID" value="GIL41817.1"/>
    <property type="molecule type" value="Genomic_DNA"/>
</dbReference>
<reference evidence="3" key="1">
    <citation type="submission" date="2021-02" db="EMBL/GenBank/DDBJ databases">
        <title>Genome sequence of Rhodospirillales sp. strain TMPK1 isolated from soil.</title>
        <authorList>
            <person name="Nakai R."/>
            <person name="Kusada H."/>
            <person name="Tamaki H."/>
        </authorList>
    </citation>
    <scope>NUCLEOTIDE SEQUENCE</scope>
    <source>
        <strain evidence="3">TMPK1</strain>
    </source>
</reference>
<evidence type="ECO:0000256" key="2">
    <source>
        <dbReference type="SAM" id="SignalP"/>
    </source>
</evidence>
<gene>
    <name evidence="3" type="ORF">TMPK1_40540</name>
</gene>
<evidence type="ECO:0000256" key="1">
    <source>
        <dbReference type="SAM" id="MobiDB-lite"/>
    </source>
</evidence>
<dbReference type="Proteomes" id="UP000681075">
    <property type="component" value="Unassembled WGS sequence"/>
</dbReference>